<accession>A0AAW6TXA8</accession>
<dbReference type="EMBL" id="JASCXX010000003">
    <property type="protein sequence ID" value="MDI6448096.1"/>
    <property type="molecule type" value="Genomic_DNA"/>
</dbReference>
<feature type="compositionally biased region" description="Low complexity" evidence="1">
    <location>
        <begin position="106"/>
        <end position="132"/>
    </location>
</feature>
<dbReference type="SMART" id="SM00240">
    <property type="entry name" value="FHA"/>
    <property type="match status" value="1"/>
</dbReference>
<dbReference type="InterPro" id="IPR000253">
    <property type="entry name" value="FHA_dom"/>
</dbReference>
<evidence type="ECO:0000313" key="3">
    <source>
        <dbReference type="EMBL" id="MDI6448096.1"/>
    </source>
</evidence>
<comment type="caution">
    <text evidence="3">The sequence shown here is derived from an EMBL/GenBank/DDBJ whole genome shotgun (WGS) entry which is preliminary data.</text>
</comment>
<proteinExistence type="predicted"/>
<sequence>MNADLVLLKKGGAHKTFSLRGAVTVLGRRHDCDLRIPLPSVSRRHCEIQQNGEVLKIRDLESTGGTFVNGKRVNGDSPVKAGDAIRIGPLTFVCQIDGKPEKIVPPKKAAPAKSKQAAPKPAKSAPPGGLDDSFADLDASDSGIDLEGLDSELGDLEEL</sequence>
<feature type="compositionally biased region" description="Acidic residues" evidence="1">
    <location>
        <begin position="147"/>
        <end position="159"/>
    </location>
</feature>
<organism evidence="3 4">
    <name type="scientific">Anaerobaca lacustris</name>
    <dbReference type="NCBI Taxonomy" id="3044600"/>
    <lineage>
        <taxon>Bacteria</taxon>
        <taxon>Pseudomonadati</taxon>
        <taxon>Planctomycetota</taxon>
        <taxon>Phycisphaerae</taxon>
        <taxon>Sedimentisphaerales</taxon>
        <taxon>Anaerobacaceae</taxon>
        <taxon>Anaerobaca</taxon>
    </lineage>
</organism>
<dbReference type="AlphaFoldDB" id="A0AAW6TXA8"/>
<dbReference type="RefSeq" id="WP_349243506.1">
    <property type="nucleotide sequence ID" value="NZ_JASCXX010000003.1"/>
</dbReference>
<dbReference type="PROSITE" id="PS50006">
    <property type="entry name" value="FHA_DOMAIN"/>
    <property type="match status" value="1"/>
</dbReference>
<dbReference type="SUPFAM" id="SSF49879">
    <property type="entry name" value="SMAD/FHA domain"/>
    <property type="match status" value="1"/>
</dbReference>
<dbReference type="Proteomes" id="UP001431776">
    <property type="component" value="Unassembled WGS sequence"/>
</dbReference>
<feature type="domain" description="FHA" evidence="2">
    <location>
        <begin position="24"/>
        <end position="73"/>
    </location>
</feature>
<dbReference type="Pfam" id="PF00498">
    <property type="entry name" value="FHA"/>
    <property type="match status" value="1"/>
</dbReference>
<reference evidence="3" key="1">
    <citation type="submission" date="2023-05" db="EMBL/GenBank/DDBJ databases">
        <title>Anaerotaeda fermentans gen. nov., sp. nov., a novel anaerobic planctomycete of the new family within the order Sedimentisphaerales isolated from Taman Peninsula, Russia.</title>
        <authorList>
            <person name="Khomyakova M.A."/>
            <person name="Merkel A.Y."/>
            <person name="Slobodkin A.I."/>
        </authorList>
    </citation>
    <scope>NUCLEOTIDE SEQUENCE</scope>
    <source>
        <strain evidence="3">M17dextr</strain>
    </source>
</reference>
<keyword evidence="4" id="KW-1185">Reference proteome</keyword>
<protein>
    <submittedName>
        <fullName evidence="3">FHA domain-containing protein</fullName>
    </submittedName>
</protein>
<gene>
    <name evidence="3" type="ORF">QJ522_03480</name>
</gene>
<dbReference type="InterPro" id="IPR008984">
    <property type="entry name" value="SMAD_FHA_dom_sf"/>
</dbReference>
<evidence type="ECO:0000259" key="2">
    <source>
        <dbReference type="PROSITE" id="PS50006"/>
    </source>
</evidence>
<name>A0AAW6TXA8_9BACT</name>
<dbReference type="CDD" id="cd00060">
    <property type="entry name" value="FHA"/>
    <property type="match status" value="1"/>
</dbReference>
<dbReference type="InterPro" id="IPR050923">
    <property type="entry name" value="Cell_Proc_Reg/RNA_Proc"/>
</dbReference>
<feature type="region of interest" description="Disordered" evidence="1">
    <location>
        <begin position="103"/>
        <end position="159"/>
    </location>
</feature>
<dbReference type="PANTHER" id="PTHR23308">
    <property type="entry name" value="NUCLEAR INHIBITOR OF PROTEIN PHOSPHATASE-1"/>
    <property type="match status" value="1"/>
</dbReference>
<dbReference type="Gene3D" id="2.60.200.20">
    <property type="match status" value="1"/>
</dbReference>
<evidence type="ECO:0000256" key="1">
    <source>
        <dbReference type="SAM" id="MobiDB-lite"/>
    </source>
</evidence>
<evidence type="ECO:0000313" key="4">
    <source>
        <dbReference type="Proteomes" id="UP001431776"/>
    </source>
</evidence>